<feature type="region of interest" description="Disordered" evidence="1">
    <location>
        <begin position="166"/>
        <end position="206"/>
    </location>
</feature>
<evidence type="ECO:0000256" key="1">
    <source>
        <dbReference type="SAM" id="MobiDB-lite"/>
    </source>
</evidence>
<name>A0ABX1TYH1_9PROT</name>
<comment type="caution">
    <text evidence="2">The sequence shown here is derived from an EMBL/GenBank/DDBJ whole genome shotgun (WGS) entry which is preliminary data.</text>
</comment>
<evidence type="ECO:0000313" key="2">
    <source>
        <dbReference type="EMBL" id="NMQ29322.1"/>
    </source>
</evidence>
<dbReference type="InterPro" id="IPR010781">
    <property type="entry name" value="DUF1376"/>
</dbReference>
<protein>
    <submittedName>
        <fullName evidence="2">DUF1376 domain-containing protein</fullName>
    </submittedName>
</protein>
<gene>
    <name evidence="2" type="ORF">E4Q23_17075</name>
</gene>
<keyword evidence="3" id="KW-1185">Reference proteome</keyword>
<feature type="region of interest" description="Disordered" evidence="1">
    <location>
        <begin position="126"/>
        <end position="149"/>
    </location>
</feature>
<feature type="compositionally biased region" description="Basic and acidic residues" evidence="1">
    <location>
        <begin position="134"/>
        <end position="149"/>
    </location>
</feature>
<dbReference type="Pfam" id="PF07120">
    <property type="entry name" value="DUF1376"/>
    <property type="match status" value="1"/>
</dbReference>
<accession>A0ABX1TYH1</accession>
<proteinExistence type="predicted"/>
<evidence type="ECO:0000313" key="3">
    <source>
        <dbReference type="Proteomes" id="UP000749010"/>
    </source>
</evidence>
<dbReference type="EMBL" id="SPMY01000052">
    <property type="protein sequence ID" value="NMQ29322.1"/>
    <property type="molecule type" value="Genomic_DNA"/>
</dbReference>
<reference evidence="2 3" key="1">
    <citation type="submission" date="2019-03" db="EMBL/GenBank/DDBJ databases">
        <title>Metabolic reconstructions from genomes of highly enriched 'Candidatus Accumulibacter' and 'Candidatus Competibacter' bioreactor populations.</title>
        <authorList>
            <person name="Annavajhala M.K."/>
            <person name="Welles L."/>
            <person name="Abbas B."/>
            <person name="Sorokin D."/>
            <person name="Park H."/>
            <person name="Van Loosdrecht M."/>
            <person name="Chandran K."/>
        </authorList>
    </citation>
    <scope>NUCLEOTIDE SEQUENCE [LARGE SCALE GENOMIC DNA]</scope>
    <source>
        <strain evidence="2 3">SBR_S</strain>
    </source>
</reference>
<organism evidence="2 3">
    <name type="scientific">Candidatus Accumulibacter phosphatis</name>
    <dbReference type="NCBI Taxonomy" id="327160"/>
    <lineage>
        <taxon>Bacteria</taxon>
        <taxon>Pseudomonadati</taxon>
        <taxon>Pseudomonadota</taxon>
        <taxon>Betaproteobacteria</taxon>
        <taxon>Candidatus Accumulibacter</taxon>
    </lineage>
</organism>
<sequence length="206" mass="22536">MAGSRLSCSAGTGASKGAILMAAKSTQPLQWSKVWLDENSRKTARLSTLEFGAYMLLERAYWVAGPPGDDDNLLARITGLSIAEWRKSRPAIEPLFVVSGGQWINPQIDADMEVMYSAMKKNRERTAAATKARWPKDDRKALRDGQRNGVRHDVLDASVDAYQDFKGATQRPLAKQEPVSAPGATDSDGDHTAGDSLPGWEDCHVY</sequence>
<dbReference type="Proteomes" id="UP000749010">
    <property type="component" value="Unassembled WGS sequence"/>
</dbReference>